<dbReference type="Proteomes" id="UP001152320">
    <property type="component" value="Chromosome 14"/>
</dbReference>
<dbReference type="InterPro" id="IPR000998">
    <property type="entry name" value="MAM_dom"/>
</dbReference>
<feature type="domain" description="MAM" evidence="3">
    <location>
        <begin position="359"/>
        <end position="529"/>
    </location>
</feature>
<keyword evidence="2" id="KW-1133">Transmembrane helix</keyword>
<dbReference type="InterPro" id="IPR051560">
    <property type="entry name" value="MAM_domain-containing"/>
</dbReference>
<dbReference type="EMBL" id="JAIZAY010000014">
    <property type="protein sequence ID" value="KAJ8029933.1"/>
    <property type="molecule type" value="Genomic_DNA"/>
</dbReference>
<dbReference type="PANTHER" id="PTHR23282">
    <property type="entry name" value="APICAL ENDOSOMAL GLYCOPROTEIN PRECURSOR"/>
    <property type="match status" value="1"/>
</dbReference>
<evidence type="ECO:0000313" key="5">
    <source>
        <dbReference type="Proteomes" id="UP001152320"/>
    </source>
</evidence>
<organism evidence="4 5">
    <name type="scientific">Holothuria leucospilota</name>
    <name type="common">Black long sea cucumber</name>
    <name type="synonym">Mertensiothuria leucospilota</name>
    <dbReference type="NCBI Taxonomy" id="206669"/>
    <lineage>
        <taxon>Eukaryota</taxon>
        <taxon>Metazoa</taxon>
        <taxon>Echinodermata</taxon>
        <taxon>Eleutherozoa</taxon>
        <taxon>Echinozoa</taxon>
        <taxon>Holothuroidea</taxon>
        <taxon>Aspidochirotacea</taxon>
        <taxon>Aspidochirotida</taxon>
        <taxon>Holothuriidae</taxon>
        <taxon>Holothuria</taxon>
    </lineage>
</organism>
<dbReference type="SMART" id="SM00137">
    <property type="entry name" value="MAM"/>
    <property type="match status" value="5"/>
</dbReference>
<keyword evidence="2" id="KW-0812">Transmembrane</keyword>
<keyword evidence="2" id="KW-0472">Membrane</keyword>
<proteinExistence type="predicted"/>
<evidence type="ECO:0000259" key="3">
    <source>
        <dbReference type="PROSITE" id="PS50060"/>
    </source>
</evidence>
<reference evidence="4" key="1">
    <citation type="submission" date="2021-10" db="EMBL/GenBank/DDBJ databases">
        <title>Tropical sea cucumber genome reveals ecological adaptation and Cuvierian tubules defense mechanism.</title>
        <authorList>
            <person name="Chen T."/>
        </authorList>
    </citation>
    <scope>NUCLEOTIDE SEQUENCE</scope>
    <source>
        <strain evidence="4">Nanhai2018</strain>
        <tissue evidence="4">Muscle</tissue>
    </source>
</reference>
<gene>
    <name evidence="4" type="ORF">HOLleu_29467</name>
</gene>
<dbReference type="PROSITE" id="PS50060">
    <property type="entry name" value="MAM_2"/>
    <property type="match status" value="5"/>
</dbReference>
<dbReference type="Pfam" id="PF00629">
    <property type="entry name" value="MAM"/>
    <property type="match status" value="5"/>
</dbReference>
<feature type="transmembrane region" description="Helical" evidence="2">
    <location>
        <begin position="885"/>
        <end position="909"/>
    </location>
</feature>
<dbReference type="SUPFAM" id="SSF49899">
    <property type="entry name" value="Concanavalin A-like lectins/glucanases"/>
    <property type="match status" value="5"/>
</dbReference>
<keyword evidence="5" id="KW-1185">Reference proteome</keyword>
<dbReference type="CDD" id="cd06263">
    <property type="entry name" value="MAM"/>
    <property type="match status" value="4"/>
</dbReference>
<dbReference type="PANTHER" id="PTHR23282:SF142">
    <property type="entry name" value="MAM DOMAIN-CONTAINING PROTEIN"/>
    <property type="match status" value="1"/>
</dbReference>
<accession>A0A9Q1BNQ6</accession>
<dbReference type="AlphaFoldDB" id="A0A9Q1BNQ6"/>
<feature type="compositionally biased region" description="Polar residues" evidence="1">
    <location>
        <begin position="931"/>
        <end position="957"/>
    </location>
</feature>
<dbReference type="InterPro" id="IPR013320">
    <property type="entry name" value="ConA-like_dom_sf"/>
</dbReference>
<feature type="domain" description="MAM" evidence="3">
    <location>
        <begin position="715"/>
        <end position="864"/>
    </location>
</feature>
<name>A0A9Q1BNQ6_HOLLE</name>
<dbReference type="GO" id="GO:0016020">
    <property type="term" value="C:membrane"/>
    <property type="evidence" value="ECO:0007669"/>
    <property type="project" value="InterPro"/>
</dbReference>
<evidence type="ECO:0000256" key="2">
    <source>
        <dbReference type="SAM" id="Phobius"/>
    </source>
</evidence>
<feature type="domain" description="MAM" evidence="3">
    <location>
        <begin position="175"/>
        <end position="341"/>
    </location>
</feature>
<protein>
    <submittedName>
        <fullName evidence="4">MAM and LDL-receptor class A domain-containing protein 1</fullName>
    </submittedName>
</protein>
<dbReference type="PRINTS" id="PR00020">
    <property type="entry name" value="MAMDOMAIN"/>
</dbReference>
<dbReference type="OrthoDB" id="412155at2759"/>
<dbReference type="Gene3D" id="2.60.120.200">
    <property type="match status" value="5"/>
</dbReference>
<feature type="region of interest" description="Disordered" evidence="1">
    <location>
        <begin position="921"/>
        <end position="957"/>
    </location>
</feature>
<evidence type="ECO:0000256" key="1">
    <source>
        <dbReference type="SAM" id="MobiDB-lite"/>
    </source>
</evidence>
<comment type="caution">
    <text evidence="4">The sequence shown here is derived from an EMBL/GenBank/DDBJ whole genome shotgun (WGS) entry which is preliminary data.</text>
</comment>
<sequence length="957" mass="107011">MVCTFEDYKLCGFGYDGTENVRFVRRAGRTSTSYTGPSSDHTFGNSTGYYIYMEASYARKDMLARIRSPVMAATTVENNCLILWYHMYGHGVGTLSVYMRNPDELVTEDPLWSMTGNRGDRWWATEIDLESDRDFVLVVESRSSGDYRGDIAIDDFTITGKVCPGEHRLTNTTGVSCDFETPEICSYEQDKTDDADWTWQNRATRDQYSGPDYDHTRKDDLGFYMVYTGSWKSSKLLARLISPAIPPTDESSCLEFWYHMYGNDVEALNVYVVAASNLSLPKEPWWSISGNQGNAWHRVAFKIPRKQTEYKVIFEAQNGVKERDDVALDDVMLYASQECPDVVTTAAPPTTRPEPAESVNCDFETDWCGYEQAIDDIFDWRRHSGPTRSYGSGPNVDHTKGNADGVYALMDCSNWVLRFDDRARIMSPLLQASSTVRCLKFFFYKYSRYANSQDFLNVYIKEWGHRLGFDPNWSHFGDTPEGEWVNGWMEIPPSSEPVHIIFEGSYSIREYYCDIAVDDITVEPNPCPADPFKPIDFENINCDFEDEDDPLCGYQQGPINSKFTDDVDWLIKTGPTSTDGTGPNGDHTYGTEEGHYLYIEASQPQRPSDNAAITSPRLLNTFDHICLQVYYHMSGENTAWLRVLQTVDNEETRELTRLSGQQEADWRPLLVDIPPVRGGMRISLEGSVGTGIYGDIAIDDIKTVREPCGGFPTEISCDFELGFDDCRYDFMDNDGRAHWTWFDFYSGDGPVEAGSGSYMYTSSSSGKTVASILSSGFKLTTVHCVGFDYSINGSTSSLLLKLESEAGNTTDMITLDQPTTQWRNVKTTLDIVQDGFGKINFVGTTTSGTIAVDNVMVVVGSCQDVQLPGTDVPSREPYTGGGSKAGMIIGIIVAVVFVVIVAVGIFFFIRSRRATPTLDFKYKSNGDDPTLTPTSTLSNDSGIANPTYQPGNLTTDA</sequence>
<feature type="domain" description="MAM" evidence="3">
    <location>
        <begin position="540"/>
        <end position="710"/>
    </location>
</feature>
<evidence type="ECO:0000313" key="4">
    <source>
        <dbReference type="EMBL" id="KAJ8029933.1"/>
    </source>
</evidence>
<feature type="domain" description="MAM" evidence="3">
    <location>
        <begin position="1"/>
        <end position="165"/>
    </location>
</feature>